<keyword evidence="8" id="KW-1185">Reference proteome</keyword>
<feature type="domain" description="Reductase C-terminal" evidence="6">
    <location>
        <begin position="322"/>
        <end position="394"/>
    </location>
</feature>
<accession>A0ABS9Y0I2</accession>
<keyword evidence="4" id="KW-0560">Oxidoreductase</keyword>
<dbReference type="PRINTS" id="PR00368">
    <property type="entry name" value="FADPNR"/>
</dbReference>
<sequence>MGRINDGVVIVGASAAGLSAADGLREVGYTGPLTVLDEEAEPGYDRPMLSKSLLAAEEHSAPAPLRTEEHLAARGIDLLAGHGAMGLDIDRRLVVTNWGEAIGWRHVVVATGVTARPMVTAGGTALPTLRTRADLAAARRLATSGRPVTLIGGGFIGLEVASALRSRGVEVTLLCATGLPLAGALGDEVAGWLHGLHLANGVRFELGAATVSVKETARGHDVRLADGRVHRATSVLAGIGAEPATDWLIGSGVELDHGVVTDAAGRTNVEGVWAAGDIAARRDPLHGRHRRFEHWTHAVEQGRRVGLNIARGEATAYDAVPYVWTEQFGLTLHLLGERRPGDTDIVVEGSVSTGDFVVVHGAGDELHGATVCGRVRALRTYRKLLRAGASLNDALGAAASA</sequence>
<comment type="cofactor">
    <cofactor evidence="1">
        <name>FAD</name>
        <dbReference type="ChEBI" id="CHEBI:57692"/>
    </cofactor>
</comment>
<evidence type="ECO:0000259" key="6">
    <source>
        <dbReference type="Pfam" id="PF14759"/>
    </source>
</evidence>
<dbReference type="Gene3D" id="3.50.50.60">
    <property type="entry name" value="FAD/NAD(P)-binding domain"/>
    <property type="match status" value="2"/>
</dbReference>
<protein>
    <submittedName>
        <fullName evidence="7">FAD-dependent oxidoreductase</fullName>
    </submittedName>
</protein>
<dbReference type="PRINTS" id="PR00411">
    <property type="entry name" value="PNDRDTASEI"/>
</dbReference>
<dbReference type="Gene3D" id="3.30.390.30">
    <property type="match status" value="1"/>
</dbReference>
<dbReference type="Proteomes" id="UP001165269">
    <property type="component" value="Unassembled WGS sequence"/>
</dbReference>
<dbReference type="SUPFAM" id="SSF51905">
    <property type="entry name" value="FAD/NAD(P)-binding domain"/>
    <property type="match status" value="1"/>
</dbReference>
<dbReference type="InterPro" id="IPR050446">
    <property type="entry name" value="FAD-oxidoreductase/Apoptosis"/>
</dbReference>
<comment type="caution">
    <text evidence="7">The sequence shown here is derived from an EMBL/GenBank/DDBJ whole genome shotgun (WGS) entry which is preliminary data.</text>
</comment>
<keyword evidence="3" id="KW-0274">FAD</keyword>
<proteinExistence type="predicted"/>
<dbReference type="EMBL" id="JALDAY010000002">
    <property type="protein sequence ID" value="MCI3270733.1"/>
    <property type="molecule type" value="Genomic_DNA"/>
</dbReference>
<keyword evidence="2" id="KW-0285">Flavoprotein</keyword>
<dbReference type="SUPFAM" id="SSF55424">
    <property type="entry name" value="FAD/NAD-linked reductases, dimerisation (C-terminal) domain"/>
    <property type="match status" value="1"/>
</dbReference>
<evidence type="ECO:0000259" key="5">
    <source>
        <dbReference type="Pfam" id="PF07992"/>
    </source>
</evidence>
<dbReference type="PANTHER" id="PTHR43557:SF2">
    <property type="entry name" value="RIESKE DOMAIN-CONTAINING PROTEIN-RELATED"/>
    <property type="match status" value="1"/>
</dbReference>
<feature type="domain" description="FAD/NAD(P)-binding" evidence="5">
    <location>
        <begin position="8"/>
        <end position="302"/>
    </location>
</feature>
<evidence type="ECO:0000313" key="8">
    <source>
        <dbReference type="Proteomes" id="UP001165269"/>
    </source>
</evidence>
<name>A0ABS9Y0I2_9ACTN</name>
<dbReference type="InterPro" id="IPR036188">
    <property type="entry name" value="FAD/NAD-bd_sf"/>
</dbReference>
<reference evidence="7" key="1">
    <citation type="submission" date="2022-03" db="EMBL/GenBank/DDBJ databases">
        <title>Streptomyces 7R015 and 7R016 isolated from Barleria lupulina in Thailand.</title>
        <authorList>
            <person name="Kanchanasin P."/>
            <person name="Phongsopitanun W."/>
            <person name="Tanasupawat S."/>
        </authorList>
    </citation>
    <scope>NUCLEOTIDE SEQUENCE</scope>
    <source>
        <strain evidence="7">7R015</strain>
    </source>
</reference>
<gene>
    <name evidence="7" type="ORF">MQP27_06360</name>
</gene>
<dbReference type="PANTHER" id="PTHR43557">
    <property type="entry name" value="APOPTOSIS-INDUCING FACTOR 1"/>
    <property type="match status" value="1"/>
</dbReference>
<evidence type="ECO:0000256" key="2">
    <source>
        <dbReference type="ARBA" id="ARBA00022630"/>
    </source>
</evidence>
<evidence type="ECO:0000256" key="4">
    <source>
        <dbReference type="ARBA" id="ARBA00023002"/>
    </source>
</evidence>
<evidence type="ECO:0000313" key="7">
    <source>
        <dbReference type="EMBL" id="MCI3270733.1"/>
    </source>
</evidence>
<dbReference type="Pfam" id="PF07992">
    <property type="entry name" value="Pyr_redox_2"/>
    <property type="match status" value="1"/>
</dbReference>
<dbReference type="InterPro" id="IPR028202">
    <property type="entry name" value="Reductase_C"/>
</dbReference>
<dbReference type="InterPro" id="IPR023753">
    <property type="entry name" value="FAD/NAD-binding_dom"/>
</dbReference>
<evidence type="ECO:0000256" key="3">
    <source>
        <dbReference type="ARBA" id="ARBA00022827"/>
    </source>
</evidence>
<organism evidence="7 8">
    <name type="scientific">Streptomyces cylindrosporus</name>
    <dbReference type="NCBI Taxonomy" id="2927583"/>
    <lineage>
        <taxon>Bacteria</taxon>
        <taxon>Bacillati</taxon>
        <taxon>Actinomycetota</taxon>
        <taxon>Actinomycetes</taxon>
        <taxon>Kitasatosporales</taxon>
        <taxon>Streptomycetaceae</taxon>
        <taxon>Streptomyces</taxon>
    </lineage>
</organism>
<dbReference type="Pfam" id="PF14759">
    <property type="entry name" value="Reductase_C"/>
    <property type="match status" value="1"/>
</dbReference>
<dbReference type="InterPro" id="IPR016156">
    <property type="entry name" value="FAD/NAD-linked_Rdtase_dimer_sf"/>
</dbReference>
<dbReference type="RefSeq" id="WP_242762080.1">
    <property type="nucleotide sequence ID" value="NZ_JALDAY010000002.1"/>
</dbReference>
<evidence type="ECO:0000256" key="1">
    <source>
        <dbReference type="ARBA" id="ARBA00001974"/>
    </source>
</evidence>